<gene>
    <name evidence="8" type="primary">panC</name>
    <name evidence="9" type="ORF">GO621_07115</name>
</gene>
<feature type="active site" description="Proton donor" evidence="8">
    <location>
        <position position="36"/>
    </location>
</feature>
<reference evidence="9 10" key="1">
    <citation type="submission" date="2019-12" db="EMBL/GenBank/DDBJ databases">
        <title>Mucilaginibacter sp. HMF7410 genome sequencing and assembly.</title>
        <authorList>
            <person name="Kang H."/>
            <person name="Cha I."/>
            <person name="Kim H."/>
            <person name="Joh K."/>
        </authorList>
    </citation>
    <scope>NUCLEOTIDE SEQUENCE [LARGE SCALE GENOMIC DNA]</scope>
    <source>
        <strain evidence="9 10">HMF7410</strain>
    </source>
</reference>
<feature type="binding site" evidence="8">
    <location>
        <position position="175"/>
    </location>
    <ligand>
        <name>ATP</name>
        <dbReference type="ChEBI" id="CHEBI:30616"/>
    </ligand>
</feature>
<dbReference type="UniPathway" id="UPA00028">
    <property type="reaction ID" value="UER00005"/>
</dbReference>
<sequence length="278" mass="31406">MEIFKTIAALQGHLQNPDRKKPVGLVPTMGALHSGHLTLIETAKAQTATVVCSIFVNPTQFTDTTDLDKYPRPIEADIEKLKQAKCDILFMPDVQEMYPQKEYWHLDIGEIEHRLEGRFRPGHYQGVMQIVYKLFIAVKPDFAFFGQKDFQQVKVVEKMVELKSLPVKLVMCPIIREADGLAMSSRNIHLSTEERKHALVLSYALHQLKKSYVKEASAELVKEAAEMISIEPQVQLEYLEIVNANNLDNDLSDDSKGVIALVAAKVGKTRLIDNMMLS</sequence>
<comment type="miscellaneous">
    <text evidence="8">The reaction proceeds by a bi uni uni bi ping pong mechanism.</text>
</comment>
<dbReference type="EC" id="6.3.2.1" evidence="8"/>
<accession>A0A7K1SVI8</accession>
<dbReference type="EMBL" id="WPIK01000005">
    <property type="protein sequence ID" value="MVN21303.1"/>
    <property type="molecule type" value="Genomic_DNA"/>
</dbReference>
<dbReference type="GO" id="GO:0005829">
    <property type="term" value="C:cytosol"/>
    <property type="evidence" value="ECO:0007669"/>
    <property type="project" value="TreeGrafter"/>
</dbReference>
<keyword evidence="4 8" id="KW-0566">Pantothenate biosynthesis</keyword>
<keyword evidence="3 8" id="KW-0436">Ligase</keyword>
<dbReference type="Proteomes" id="UP000462014">
    <property type="component" value="Unassembled WGS sequence"/>
</dbReference>
<dbReference type="Gene3D" id="3.30.1300.10">
    <property type="entry name" value="Pantoate-beta-alanine ligase, C-terminal domain"/>
    <property type="match status" value="1"/>
</dbReference>
<keyword evidence="8" id="KW-0963">Cytoplasm</keyword>
<dbReference type="InterPro" id="IPR042176">
    <property type="entry name" value="Pantoate_ligase_C"/>
</dbReference>
<keyword evidence="6 8" id="KW-0067">ATP-binding</keyword>
<dbReference type="AlphaFoldDB" id="A0A7K1SVI8"/>
<comment type="function">
    <text evidence="8">Catalyzes the condensation of pantoate with beta-alanine in an ATP-dependent reaction via a pantoyl-adenylate intermediate.</text>
</comment>
<dbReference type="GO" id="GO:0005524">
    <property type="term" value="F:ATP binding"/>
    <property type="evidence" value="ECO:0007669"/>
    <property type="project" value="UniProtKB-KW"/>
</dbReference>
<evidence type="ECO:0000256" key="4">
    <source>
        <dbReference type="ARBA" id="ARBA00022655"/>
    </source>
</evidence>
<comment type="pathway">
    <text evidence="1 8">Cofactor biosynthesis; (R)-pantothenate biosynthesis; (R)-pantothenate from (R)-pantoate and beta-alanine: step 1/1.</text>
</comment>
<dbReference type="NCBIfam" id="TIGR00018">
    <property type="entry name" value="panC"/>
    <property type="match status" value="1"/>
</dbReference>
<evidence type="ECO:0000256" key="6">
    <source>
        <dbReference type="ARBA" id="ARBA00022840"/>
    </source>
</evidence>
<dbReference type="Gene3D" id="3.40.50.620">
    <property type="entry name" value="HUPs"/>
    <property type="match status" value="1"/>
</dbReference>
<keyword evidence="5 8" id="KW-0547">Nucleotide-binding</keyword>
<comment type="catalytic activity">
    <reaction evidence="7 8">
        <text>(R)-pantoate + beta-alanine + ATP = (R)-pantothenate + AMP + diphosphate + H(+)</text>
        <dbReference type="Rhea" id="RHEA:10912"/>
        <dbReference type="ChEBI" id="CHEBI:15378"/>
        <dbReference type="ChEBI" id="CHEBI:15980"/>
        <dbReference type="ChEBI" id="CHEBI:29032"/>
        <dbReference type="ChEBI" id="CHEBI:30616"/>
        <dbReference type="ChEBI" id="CHEBI:33019"/>
        <dbReference type="ChEBI" id="CHEBI:57966"/>
        <dbReference type="ChEBI" id="CHEBI:456215"/>
        <dbReference type="EC" id="6.3.2.1"/>
    </reaction>
</comment>
<feature type="binding site" evidence="8">
    <location>
        <begin position="146"/>
        <end position="149"/>
    </location>
    <ligand>
        <name>ATP</name>
        <dbReference type="ChEBI" id="CHEBI:30616"/>
    </ligand>
</feature>
<evidence type="ECO:0000256" key="5">
    <source>
        <dbReference type="ARBA" id="ARBA00022741"/>
    </source>
</evidence>
<name>A0A7K1SVI8_9SPHI</name>
<comment type="subunit">
    <text evidence="8">Homodimer.</text>
</comment>
<dbReference type="CDD" id="cd00560">
    <property type="entry name" value="PanC"/>
    <property type="match status" value="1"/>
</dbReference>
<evidence type="ECO:0000256" key="8">
    <source>
        <dbReference type="HAMAP-Rule" id="MF_00158"/>
    </source>
</evidence>
<feature type="binding site" evidence="8">
    <location>
        <begin position="29"/>
        <end position="36"/>
    </location>
    <ligand>
        <name>ATP</name>
        <dbReference type="ChEBI" id="CHEBI:30616"/>
    </ligand>
</feature>
<protein>
    <recommendedName>
        <fullName evidence="8">Pantothenate synthetase</fullName>
        <shortName evidence="8">PS</shortName>
        <ecNumber evidence="8">6.3.2.1</ecNumber>
    </recommendedName>
    <alternativeName>
        <fullName evidence="8">Pantoate--beta-alanine ligase</fullName>
    </alternativeName>
    <alternativeName>
        <fullName evidence="8">Pantoate-activating enzyme</fullName>
    </alternativeName>
</protein>
<evidence type="ECO:0000313" key="10">
    <source>
        <dbReference type="Proteomes" id="UP000462014"/>
    </source>
</evidence>
<dbReference type="InterPro" id="IPR014729">
    <property type="entry name" value="Rossmann-like_a/b/a_fold"/>
</dbReference>
<dbReference type="PANTHER" id="PTHR21299">
    <property type="entry name" value="CYTIDYLATE KINASE/PANTOATE-BETA-ALANINE LIGASE"/>
    <property type="match status" value="1"/>
</dbReference>
<comment type="caution">
    <text evidence="9">The sequence shown here is derived from an EMBL/GenBank/DDBJ whole genome shotgun (WGS) entry which is preliminary data.</text>
</comment>
<proteinExistence type="inferred from homology"/>
<evidence type="ECO:0000313" key="9">
    <source>
        <dbReference type="EMBL" id="MVN21303.1"/>
    </source>
</evidence>
<dbReference type="SUPFAM" id="SSF52374">
    <property type="entry name" value="Nucleotidylyl transferase"/>
    <property type="match status" value="1"/>
</dbReference>
<evidence type="ECO:0000256" key="1">
    <source>
        <dbReference type="ARBA" id="ARBA00004990"/>
    </source>
</evidence>
<evidence type="ECO:0000256" key="2">
    <source>
        <dbReference type="ARBA" id="ARBA00009256"/>
    </source>
</evidence>
<feature type="binding site" evidence="8">
    <location>
        <begin position="183"/>
        <end position="186"/>
    </location>
    <ligand>
        <name>ATP</name>
        <dbReference type="ChEBI" id="CHEBI:30616"/>
    </ligand>
</feature>
<comment type="similarity">
    <text evidence="2 8">Belongs to the pantothenate synthetase family.</text>
</comment>
<dbReference type="RefSeq" id="WP_157565522.1">
    <property type="nucleotide sequence ID" value="NZ_WPIK01000005.1"/>
</dbReference>
<feature type="binding site" evidence="8">
    <location>
        <position position="152"/>
    </location>
    <ligand>
        <name>(R)-pantoate</name>
        <dbReference type="ChEBI" id="CHEBI:15980"/>
    </ligand>
</feature>
<dbReference type="GO" id="GO:0015940">
    <property type="term" value="P:pantothenate biosynthetic process"/>
    <property type="evidence" value="ECO:0007669"/>
    <property type="project" value="UniProtKB-UniRule"/>
</dbReference>
<evidence type="ECO:0000256" key="7">
    <source>
        <dbReference type="ARBA" id="ARBA00048258"/>
    </source>
</evidence>
<dbReference type="HAMAP" id="MF_00158">
    <property type="entry name" value="PanC"/>
    <property type="match status" value="1"/>
</dbReference>
<feature type="binding site" evidence="8">
    <location>
        <position position="60"/>
    </location>
    <ligand>
        <name>(R)-pantoate</name>
        <dbReference type="ChEBI" id="CHEBI:15980"/>
    </ligand>
</feature>
<dbReference type="Pfam" id="PF02569">
    <property type="entry name" value="Pantoate_ligase"/>
    <property type="match status" value="1"/>
</dbReference>
<feature type="binding site" evidence="8">
    <location>
        <position position="60"/>
    </location>
    <ligand>
        <name>beta-alanine</name>
        <dbReference type="ChEBI" id="CHEBI:57966"/>
    </ligand>
</feature>
<keyword evidence="10" id="KW-1185">Reference proteome</keyword>
<dbReference type="InterPro" id="IPR003721">
    <property type="entry name" value="Pantoate_ligase"/>
</dbReference>
<evidence type="ECO:0000256" key="3">
    <source>
        <dbReference type="ARBA" id="ARBA00022598"/>
    </source>
</evidence>
<organism evidence="9 10">
    <name type="scientific">Mucilaginibacter arboris</name>
    <dbReference type="NCBI Taxonomy" id="2682090"/>
    <lineage>
        <taxon>Bacteria</taxon>
        <taxon>Pseudomonadati</taxon>
        <taxon>Bacteroidota</taxon>
        <taxon>Sphingobacteriia</taxon>
        <taxon>Sphingobacteriales</taxon>
        <taxon>Sphingobacteriaceae</taxon>
        <taxon>Mucilaginibacter</taxon>
    </lineage>
</organism>
<dbReference type="PANTHER" id="PTHR21299:SF1">
    <property type="entry name" value="PANTOATE--BETA-ALANINE LIGASE"/>
    <property type="match status" value="1"/>
</dbReference>
<comment type="subcellular location">
    <subcellularLocation>
        <location evidence="8">Cytoplasm</location>
    </subcellularLocation>
</comment>
<dbReference type="GO" id="GO:0004592">
    <property type="term" value="F:pantoate-beta-alanine ligase activity"/>
    <property type="evidence" value="ECO:0007669"/>
    <property type="project" value="UniProtKB-UniRule"/>
</dbReference>